<evidence type="ECO:0000313" key="2">
    <source>
        <dbReference type="EMBL" id="SDZ39095.1"/>
    </source>
</evidence>
<protein>
    <submittedName>
        <fullName evidence="2">Uncharacterized protein</fullName>
    </submittedName>
</protein>
<keyword evidence="1" id="KW-0472">Membrane</keyword>
<name>A0A1H3SNF5_9PSEU</name>
<evidence type="ECO:0000256" key="1">
    <source>
        <dbReference type="SAM" id="Phobius"/>
    </source>
</evidence>
<dbReference type="STRING" id="589385.SAMN05421504_114131"/>
<evidence type="ECO:0000313" key="3">
    <source>
        <dbReference type="Proteomes" id="UP000199515"/>
    </source>
</evidence>
<gene>
    <name evidence="2" type="ORF">SAMN05421504_114131</name>
</gene>
<keyword evidence="1" id="KW-0812">Transmembrane</keyword>
<accession>A0A1H3SNF5</accession>
<reference evidence="2 3" key="1">
    <citation type="submission" date="2016-10" db="EMBL/GenBank/DDBJ databases">
        <authorList>
            <person name="de Groot N.N."/>
        </authorList>
    </citation>
    <scope>NUCLEOTIDE SEQUENCE [LARGE SCALE GENOMIC DNA]</scope>
    <source>
        <strain evidence="2 3">CPCC 202699</strain>
    </source>
</reference>
<proteinExistence type="predicted"/>
<organism evidence="2 3">
    <name type="scientific">Amycolatopsis xylanica</name>
    <dbReference type="NCBI Taxonomy" id="589385"/>
    <lineage>
        <taxon>Bacteria</taxon>
        <taxon>Bacillati</taxon>
        <taxon>Actinomycetota</taxon>
        <taxon>Actinomycetes</taxon>
        <taxon>Pseudonocardiales</taxon>
        <taxon>Pseudonocardiaceae</taxon>
        <taxon>Amycolatopsis</taxon>
    </lineage>
</organism>
<dbReference type="AlphaFoldDB" id="A0A1H3SNF5"/>
<feature type="transmembrane region" description="Helical" evidence="1">
    <location>
        <begin position="6"/>
        <end position="28"/>
    </location>
</feature>
<dbReference type="Proteomes" id="UP000199515">
    <property type="component" value="Unassembled WGS sequence"/>
</dbReference>
<keyword evidence="3" id="KW-1185">Reference proteome</keyword>
<keyword evidence="1" id="KW-1133">Transmembrane helix</keyword>
<dbReference type="EMBL" id="FNON01000014">
    <property type="protein sequence ID" value="SDZ39095.1"/>
    <property type="molecule type" value="Genomic_DNA"/>
</dbReference>
<sequence length="38" mass="4204">MPKILLNLKFWALAIGVVWIVVITAVIMKDPAFAHGVK</sequence>